<keyword evidence="3" id="KW-1185">Reference proteome</keyword>
<reference evidence="2 3" key="1">
    <citation type="submission" date="2019-02" db="EMBL/GenBank/DDBJ databases">
        <title>Genome sequencing of the rare red list fungi Dentipellis fragilis.</title>
        <authorList>
            <person name="Buettner E."/>
            <person name="Kellner H."/>
        </authorList>
    </citation>
    <scope>NUCLEOTIDE SEQUENCE [LARGE SCALE GENOMIC DNA]</scope>
    <source>
        <strain evidence="2 3">DSM 105465</strain>
    </source>
</reference>
<organism evidence="2 3">
    <name type="scientific">Dentipellis fragilis</name>
    <dbReference type="NCBI Taxonomy" id="205917"/>
    <lineage>
        <taxon>Eukaryota</taxon>
        <taxon>Fungi</taxon>
        <taxon>Dikarya</taxon>
        <taxon>Basidiomycota</taxon>
        <taxon>Agaricomycotina</taxon>
        <taxon>Agaricomycetes</taxon>
        <taxon>Russulales</taxon>
        <taxon>Hericiaceae</taxon>
        <taxon>Dentipellis</taxon>
    </lineage>
</organism>
<name>A0A4Y9YCC3_9AGAM</name>
<dbReference type="AlphaFoldDB" id="A0A4Y9YCC3"/>
<dbReference type="Pfam" id="PF18759">
    <property type="entry name" value="Plavaka"/>
    <property type="match status" value="1"/>
</dbReference>
<evidence type="ECO:0000313" key="2">
    <source>
        <dbReference type="EMBL" id="TFY60206.1"/>
    </source>
</evidence>
<gene>
    <name evidence="2" type="ORF">EVG20_g7504</name>
</gene>
<dbReference type="Proteomes" id="UP000298327">
    <property type="component" value="Unassembled WGS sequence"/>
</dbReference>
<evidence type="ECO:0000256" key="1">
    <source>
        <dbReference type="SAM" id="Phobius"/>
    </source>
</evidence>
<proteinExistence type="predicted"/>
<comment type="caution">
    <text evidence="2">The sequence shown here is derived from an EMBL/GenBank/DDBJ whole genome shotgun (WGS) entry which is preliminary data.</text>
</comment>
<sequence>MLWSDSTHLASFGNAALWPIYMFFGNLSKYTRGKPTLFSAHHLAYIPKLSDAFQDFYRRTFKKVATAAVLTHCKRELMQAIWLLLLDPEFMEVLS</sequence>
<dbReference type="InterPro" id="IPR041078">
    <property type="entry name" value="Plavaka"/>
</dbReference>
<protein>
    <submittedName>
        <fullName evidence="2">Uncharacterized protein</fullName>
    </submittedName>
</protein>
<feature type="transmembrane region" description="Helical" evidence="1">
    <location>
        <begin position="6"/>
        <end position="24"/>
    </location>
</feature>
<dbReference type="STRING" id="205917.A0A4Y9YCC3"/>
<keyword evidence="1" id="KW-0812">Transmembrane</keyword>
<accession>A0A4Y9YCC3</accession>
<keyword evidence="1" id="KW-0472">Membrane</keyword>
<keyword evidence="1" id="KW-1133">Transmembrane helix</keyword>
<dbReference type="EMBL" id="SEOQ01000576">
    <property type="protein sequence ID" value="TFY60206.1"/>
    <property type="molecule type" value="Genomic_DNA"/>
</dbReference>
<evidence type="ECO:0000313" key="3">
    <source>
        <dbReference type="Proteomes" id="UP000298327"/>
    </source>
</evidence>
<dbReference type="OrthoDB" id="3208495at2759"/>